<dbReference type="EMBL" id="JAATIP010000140">
    <property type="protein sequence ID" value="KAF4367782.1"/>
    <property type="molecule type" value="Genomic_DNA"/>
</dbReference>
<feature type="region of interest" description="Disordered" evidence="5">
    <location>
        <begin position="282"/>
        <end position="303"/>
    </location>
</feature>
<dbReference type="PROSITE" id="PS50196">
    <property type="entry name" value="RANBD1"/>
    <property type="match status" value="1"/>
</dbReference>
<dbReference type="GO" id="GO:0015031">
    <property type="term" value="P:protein transport"/>
    <property type="evidence" value="ECO:0007669"/>
    <property type="project" value="UniProtKB-KW"/>
</dbReference>
<keyword evidence="2" id="KW-0509">mRNA transport</keyword>
<dbReference type="InterPro" id="IPR045255">
    <property type="entry name" value="RanBP1-like"/>
</dbReference>
<sequence>MKGTKRLAVSESRPAAGIERIRDRVVSSFCAYLTLTFFRNKRIIVGSPFDAHKTEISKQQSMATPPLNLERAESSRQHVRALNTQFASWVQAQLKNHPDELWEDGARDYLAHASSIMEKFTDVVSWLKANAAKGECSPAESQTAIKFNMSETKDAANKFIQAQTGIPPIGTTTSFGTSWSSGTFLNNQNSMGAVSNSQSSGLLPNSQSSGLLSSSQSSGGFSNSQGSGVFSSSQSFGNFSTSQSLGVSSGISFNNQSSGLSFNSQSSGLSFNSQSSGLPFNSQSLGVSSNSQSSGVSSKGQSSVLFSNSQSPALYSNNQSSSLFSNNQSSGLFSNSQSPGLFSNSQTPGLFSSSTSPGLFSSSQSPLSFGNQSSVPTTHGASNDDDGENEEAPSSPSVKKSEEQGVVVVHEVKCKLYVKSNDPADKDHWKEKGPGQLSIKCKEGVSKGTKESKPTIIVRNDIGRLLLNALIYPGIKTNSQKNSIVAIFHTAGDDNANDSSEVVARTFLIRLKTEDDRIKLATAIQDYAPSS</sequence>
<evidence type="ECO:0000256" key="4">
    <source>
        <dbReference type="ARBA" id="ARBA00023132"/>
    </source>
</evidence>
<dbReference type="InterPro" id="IPR011993">
    <property type="entry name" value="PH-like_dom_sf"/>
</dbReference>
<dbReference type="InterPro" id="IPR000156">
    <property type="entry name" value="Ran_bind_dom"/>
</dbReference>
<feature type="region of interest" description="Disordered" evidence="5">
    <location>
        <begin position="190"/>
        <end position="226"/>
    </location>
</feature>
<protein>
    <recommendedName>
        <fullName evidence="6">RanBD1 domain-containing protein</fullName>
    </recommendedName>
</protein>
<evidence type="ECO:0000313" key="8">
    <source>
        <dbReference type="Proteomes" id="UP000525078"/>
    </source>
</evidence>
<feature type="compositionally biased region" description="Low complexity" evidence="5">
    <location>
        <begin position="347"/>
        <end position="374"/>
    </location>
</feature>
<evidence type="ECO:0000313" key="7">
    <source>
        <dbReference type="EMBL" id="KAF4367782.1"/>
    </source>
</evidence>
<dbReference type="GO" id="GO:0051028">
    <property type="term" value="P:mRNA transport"/>
    <property type="evidence" value="ECO:0007669"/>
    <property type="project" value="UniProtKB-KW"/>
</dbReference>
<dbReference type="AlphaFoldDB" id="A0A7J6FAS6"/>
<name>A0A7J6FAS6_CANSA</name>
<keyword evidence="4" id="KW-0906">Nuclear pore complex</keyword>
<evidence type="ECO:0000256" key="5">
    <source>
        <dbReference type="SAM" id="MobiDB-lite"/>
    </source>
</evidence>
<dbReference type="SUPFAM" id="SSF50729">
    <property type="entry name" value="PH domain-like"/>
    <property type="match status" value="1"/>
</dbReference>
<evidence type="ECO:0000256" key="3">
    <source>
        <dbReference type="ARBA" id="ARBA00023010"/>
    </source>
</evidence>
<dbReference type="Gene3D" id="2.30.29.30">
    <property type="entry name" value="Pleckstrin-homology domain (PH domain)/Phosphotyrosine-binding domain (PTB)"/>
    <property type="match status" value="1"/>
</dbReference>
<feature type="domain" description="RanBD1" evidence="6">
    <location>
        <begin position="400"/>
        <end position="531"/>
    </location>
</feature>
<dbReference type="Pfam" id="PF00638">
    <property type="entry name" value="Ran_BP1"/>
    <property type="match status" value="1"/>
</dbReference>
<evidence type="ECO:0000256" key="2">
    <source>
        <dbReference type="ARBA" id="ARBA00022816"/>
    </source>
</evidence>
<comment type="subcellular location">
    <subcellularLocation>
        <location evidence="1">Nucleus</location>
        <location evidence="1">Nuclear pore complex</location>
    </subcellularLocation>
</comment>
<keyword evidence="4" id="KW-0653">Protein transport</keyword>
<accession>A0A7J6FAS6</accession>
<feature type="compositionally biased region" description="Low complexity" evidence="5">
    <location>
        <begin position="195"/>
        <end position="226"/>
    </location>
</feature>
<keyword evidence="3" id="KW-0811">Translocation</keyword>
<dbReference type="Proteomes" id="UP000525078">
    <property type="component" value="Unassembled WGS sequence"/>
</dbReference>
<proteinExistence type="predicted"/>
<dbReference type="PANTHER" id="PTHR23138">
    <property type="entry name" value="RAN BINDING PROTEIN"/>
    <property type="match status" value="1"/>
</dbReference>
<dbReference type="GO" id="GO:0005643">
    <property type="term" value="C:nuclear pore"/>
    <property type="evidence" value="ECO:0007669"/>
    <property type="project" value="UniProtKB-SubCell"/>
</dbReference>
<dbReference type="CDD" id="cd13170">
    <property type="entry name" value="RanBD_NUP50"/>
    <property type="match status" value="1"/>
</dbReference>
<comment type="caution">
    <text evidence="7">The sequence shown here is derived from an EMBL/GenBank/DDBJ whole genome shotgun (WGS) entry which is preliminary data.</text>
</comment>
<feature type="region of interest" description="Disordered" evidence="5">
    <location>
        <begin position="344"/>
        <end position="403"/>
    </location>
</feature>
<keyword evidence="2" id="KW-0813">Transport</keyword>
<evidence type="ECO:0000256" key="1">
    <source>
        <dbReference type="ARBA" id="ARBA00004567"/>
    </source>
</evidence>
<gene>
    <name evidence="7" type="ORF">F8388_016605</name>
</gene>
<reference evidence="7 8" key="1">
    <citation type="journal article" date="2020" name="bioRxiv">
        <title>Sequence and annotation of 42 cannabis genomes reveals extensive copy number variation in cannabinoid synthesis and pathogen resistance genes.</title>
        <authorList>
            <person name="Mckernan K.J."/>
            <person name="Helbert Y."/>
            <person name="Kane L.T."/>
            <person name="Ebling H."/>
            <person name="Zhang L."/>
            <person name="Liu B."/>
            <person name="Eaton Z."/>
            <person name="Mclaughlin S."/>
            <person name="Kingan S."/>
            <person name="Baybayan P."/>
            <person name="Concepcion G."/>
            <person name="Jordan M."/>
            <person name="Riva A."/>
            <person name="Barbazuk W."/>
            <person name="Harkins T."/>
        </authorList>
    </citation>
    <scope>NUCLEOTIDE SEQUENCE [LARGE SCALE GENOMIC DNA]</scope>
    <source>
        <strain evidence="8">cv. Jamaican Lion 4</strain>
        <tissue evidence="7">Leaf</tissue>
    </source>
</reference>
<dbReference type="SMART" id="SM00160">
    <property type="entry name" value="RanBD"/>
    <property type="match status" value="1"/>
</dbReference>
<organism evidence="7 8">
    <name type="scientific">Cannabis sativa</name>
    <name type="common">Hemp</name>
    <name type="synonym">Marijuana</name>
    <dbReference type="NCBI Taxonomy" id="3483"/>
    <lineage>
        <taxon>Eukaryota</taxon>
        <taxon>Viridiplantae</taxon>
        <taxon>Streptophyta</taxon>
        <taxon>Embryophyta</taxon>
        <taxon>Tracheophyta</taxon>
        <taxon>Spermatophyta</taxon>
        <taxon>Magnoliopsida</taxon>
        <taxon>eudicotyledons</taxon>
        <taxon>Gunneridae</taxon>
        <taxon>Pentapetalae</taxon>
        <taxon>rosids</taxon>
        <taxon>fabids</taxon>
        <taxon>Rosales</taxon>
        <taxon>Cannabaceae</taxon>
        <taxon>Cannabis</taxon>
    </lineage>
</organism>
<dbReference type="PANTHER" id="PTHR23138:SF141">
    <property type="entry name" value="NUCLEAR PORE COMPLEX PROTEIN NUP50"/>
    <property type="match status" value="1"/>
</dbReference>
<evidence type="ECO:0000259" key="6">
    <source>
        <dbReference type="PROSITE" id="PS50196"/>
    </source>
</evidence>
<keyword evidence="4" id="KW-0539">Nucleus</keyword>